<keyword evidence="5" id="KW-1185">Reference proteome</keyword>
<dbReference type="NCBIfam" id="TIGR03725">
    <property type="entry name" value="T6A_YeaZ"/>
    <property type="match status" value="1"/>
</dbReference>
<dbReference type="SUPFAM" id="SSF53067">
    <property type="entry name" value="Actin-like ATPase domain"/>
    <property type="match status" value="1"/>
</dbReference>
<dbReference type="AlphaFoldDB" id="A0A5C8ZID9"/>
<proteinExistence type="predicted"/>
<dbReference type="InterPro" id="IPR022496">
    <property type="entry name" value="T6A_TsaB"/>
</dbReference>
<dbReference type="GO" id="GO:0003735">
    <property type="term" value="F:structural constituent of ribosome"/>
    <property type="evidence" value="ECO:0007669"/>
    <property type="project" value="InterPro"/>
</dbReference>
<dbReference type="GO" id="GO:0016740">
    <property type="term" value="F:transferase activity"/>
    <property type="evidence" value="ECO:0007669"/>
    <property type="project" value="UniProtKB-KW"/>
</dbReference>
<dbReference type="GO" id="GO:0006412">
    <property type="term" value="P:translation"/>
    <property type="evidence" value="ECO:0007669"/>
    <property type="project" value="InterPro"/>
</dbReference>
<dbReference type="InterPro" id="IPR043129">
    <property type="entry name" value="ATPase_NBD"/>
</dbReference>
<dbReference type="GO" id="GO:0005829">
    <property type="term" value="C:cytosol"/>
    <property type="evidence" value="ECO:0007669"/>
    <property type="project" value="TreeGrafter"/>
</dbReference>
<evidence type="ECO:0000259" key="3">
    <source>
        <dbReference type="Pfam" id="PF00814"/>
    </source>
</evidence>
<evidence type="ECO:0000256" key="2">
    <source>
        <dbReference type="ARBA" id="ARBA00023274"/>
    </source>
</evidence>
<accession>A0A5C8ZID9</accession>
<keyword evidence="1" id="KW-0689">Ribosomal protein</keyword>
<dbReference type="Proteomes" id="UP000321234">
    <property type="component" value="Unassembled WGS sequence"/>
</dbReference>
<organism evidence="4 5">
    <name type="scientific">Quadrisphaera setariae</name>
    <dbReference type="NCBI Taxonomy" id="2593304"/>
    <lineage>
        <taxon>Bacteria</taxon>
        <taxon>Bacillati</taxon>
        <taxon>Actinomycetota</taxon>
        <taxon>Actinomycetes</taxon>
        <taxon>Kineosporiales</taxon>
        <taxon>Kineosporiaceae</taxon>
        <taxon>Quadrisphaera</taxon>
    </lineage>
</organism>
<keyword evidence="2" id="KW-0687">Ribonucleoprotein</keyword>
<evidence type="ECO:0000313" key="4">
    <source>
        <dbReference type="EMBL" id="TXR57825.1"/>
    </source>
</evidence>
<feature type="domain" description="Gcp-like" evidence="3">
    <location>
        <begin position="31"/>
        <end position="133"/>
    </location>
</feature>
<gene>
    <name evidence="4" type="primary">tsaB</name>
    <name evidence="4" type="ORF">FMM08_00765</name>
</gene>
<dbReference type="InterPro" id="IPR001859">
    <property type="entry name" value="Ribosomal_P1/P2_euk"/>
</dbReference>
<dbReference type="Pfam" id="PF00814">
    <property type="entry name" value="TsaD"/>
    <property type="match status" value="1"/>
</dbReference>
<dbReference type="PRINTS" id="PR00456">
    <property type="entry name" value="RIBOSOMALP2"/>
</dbReference>
<dbReference type="PANTHER" id="PTHR11735">
    <property type="entry name" value="TRNA N6-ADENOSINE THREONYLCARBAMOYLTRANSFERASE"/>
    <property type="match status" value="1"/>
</dbReference>
<dbReference type="GO" id="GO:0005840">
    <property type="term" value="C:ribosome"/>
    <property type="evidence" value="ECO:0007669"/>
    <property type="project" value="UniProtKB-KW"/>
</dbReference>
<dbReference type="GO" id="GO:1990904">
    <property type="term" value="C:ribonucleoprotein complex"/>
    <property type="evidence" value="ECO:0007669"/>
    <property type="project" value="UniProtKB-KW"/>
</dbReference>
<evidence type="ECO:0000313" key="5">
    <source>
        <dbReference type="Proteomes" id="UP000321234"/>
    </source>
</evidence>
<dbReference type="EMBL" id="VKAC01000001">
    <property type="protein sequence ID" value="TXR57825.1"/>
    <property type="molecule type" value="Genomic_DNA"/>
</dbReference>
<name>A0A5C8ZID9_9ACTN</name>
<dbReference type="OrthoDB" id="9809995at2"/>
<keyword evidence="4" id="KW-0808">Transferase</keyword>
<dbReference type="InterPro" id="IPR000905">
    <property type="entry name" value="Gcp-like_dom"/>
</dbReference>
<reference evidence="4 5" key="1">
    <citation type="submission" date="2019-07" db="EMBL/GenBank/DDBJ databases">
        <title>Quadrisphaera sp. strain DD2A genome sequencing and assembly.</title>
        <authorList>
            <person name="Kim I."/>
        </authorList>
    </citation>
    <scope>NUCLEOTIDE SEQUENCE [LARGE SCALE GENOMIC DNA]</scope>
    <source>
        <strain evidence="4 5">DD2A</strain>
    </source>
</reference>
<dbReference type="GO" id="GO:0002949">
    <property type="term" value="P:tRNA threonylcarbamoyladenosine modification"/>
    <property type="evidence" value="ECO:0007669"/>
    <property type="project" value="InterPro"/>
</dbReference>
<protein>
    <submittedName>
        <fullName evidence="4">tRNA (Adenosine(37)-N6)-threonylcarbamoyltransferase complex dimerization subunit type 1 TsaB</fullName>
    </submittedName>
</protein>
<evidence type="ECO:0000256" key="1">
    <source>
        <dbReference type="ARBA" id="ARBA00022980"/>
    </source>
</evidence>
<dbReference type="RefSeq" id="WP_147924437.1">
    <property type="nucleotide sequence ID" value="NZ_VKAC01000001.1"/>
</dbReference>
<sequence>MLLLALDTSSAVGVALLDSERVLAQEQHLDARRHGELLAPAVRSVLAAAGVDRRDLGAVAVGVGPAPFTGLRVGVVTALALGEALGVPVHGVGSLDALAASALAAAPASARGPLAGGFVVAADARRREVHWARVAVDDPSDALSGWRRTAGPDVSAAADVPAQGLPAVGRGATLYRDALPGPDVIAGASGDAQDAVALPLDPDPGVLGALVARRLATGGELLPPQPLYLRRPDAQVPASLAGR</sequence>
<comment type="caution">
    <text evidence="4">The sequence shown here is derived from an EMBL/GenBank/DDBJ whole genome shotgun (WGS) entry which is preliminary data.</text>
</comment>
<dbReference type="PANTHER" id="PTHR11735:SF11">
    <property type="entry name" value="TRNA THREONYLCARBAMOYLADENOSINE BIOSYNTHESIS PROTEIN TSAB"/>
    <property type="match status" value="1"/>
</dbReference>
<dbReference type="Gene3D" id="3.30.420.40">
    <property type="match status" value="2"/>
</dbReference>